<evidence type="ECO:0000256" key="1">
    <source>
        <dbReference type="SAM" id="MobiDB-lite"/>
    </source>
</evidence>
<comment type="caution">
    <text evidence="2">The sequence shown here is derived from an EMBL/GenBank/DDBJ whole genome shotgun (WGS) entry which is preliminary data.</text>
</comment>
<evidence type="ECO:0000313" key="3">
    <source>
        <dbReference type="Proteomes" id="UP001620626"/>
    </source>
</evidence>
<feature type="compositionally biased region" description="Low complexity" evidence="1">
    <location>
        <begin position="24"/>
        <end position="37"/>
    </location>
</feature>
<gene>
    <name evidence="2" type="ORF">niasHT_018646</name>
</gene>
<proteinExistence type="predicted"/>
<feature type="region of interest" description="Disordered" evidence="1">
    <location>
        <begin position="1"/>
        <end position="61"/>
    </location>
</feature>
<organism evidence="2 3">
    <name type="scientific">Heterodera trifolii</name>
    <dbReference type="NCBI Taxonomy" id="157864"/>
    <lineage>
        <taxon>Eukaryota</taxon>
        <taxon>Metazoa</taxon>
        <taxon>Ecdysozoa</taxon>
        <taxon>Nematoda</taxon>
        <taxon>Chromadorea</taxon>
        <taxon>Rhabditida</taxon>
        <taxon>Tylenchina</taxon>
        <taxon>Tylenchomorpha</taxon>
        <taxon>Tylenchoidea</taxon>
        <taxon>Heteroderidae</taxon>
        <taxon>Heteroderinae</taxon>
        <taxon>Heterodera</taxon>
    </lineage>
</organism>
<evidence type="ECO:0000313" key="2">
    <source>
        <dbReference type="EMBL" id="KAL3108238.1"/>
    </source>
</evidence>
<protein>
    <submittedName>
        <fullName evidence="2">Uncharacterized protein</fullName>
    </submittedName>
</protein>
<accession>A0ABD2KZB0</accession>
<keyword evidence="3" id="KW-1185">Reference proteome</keyword>
<dbReference type="Proteomes" id="UP001620626">
    <property type="component" value="Unassembled WGS sequence"/>
</dbReference>
<reference evidence="2 3" key="1">
    <citation type="submission" date="2024-10" db="EMBL/GenBank/DDBJ databases">
        <authorList>
            <person name="Kim D."/>
        </authorList>
    </citation>
    <scope>NUCLEOTIDE SEQUENCE [LARGE SCALE GENOMIC DNA]</scope>
    <source>
        <strain evidence="2">BH-2024</strain>
    </source>
</reference>
<dbReference type="AlphaFoldDB" id="A0ABD2KZB0"/>
<feature type="compositionally biased region" description="Pro residues" evidence="1">
    <location>
        <begin position="38"/>
        <end position="59"/>
    </location>
</feature>
<dbReference type="EMBL" id="JBICBT010000593">
    <property type="protein sequence ID" value="KAL3108238.1"/>
    <property type="molecule type" value="Genomic_DNA"/>
</dbReference>
<sequence length="190" mass="20071">MPPPSNGHYWGQQPPQVAPPPPVQAAAATTEPAAPAAPTAPPAPAAPMPPAAPNKPQAPPTAAMAQYHFEVHRRQLGTMNRSLSDLLSVTQAQRALMERMVVLMTERKISREVRGSNKNGGKKRRYRPYQGPVCAPIPLRVVGTHFQQNQAQVGPVGLVANPILADQQAVTGAQAQPQGEGTSQQAPASV</sequence>
<name>A0ABD2KZB0_9BILA</name>
<feature type="region of interest" description="Disordered" evidence="1">
    <location>
        <begin position="169"/>
        <end position="190"/>
    </location>
</feature>